<dbReference type="Proteomes" id="UP001590951">
    <property type="component" value="Unassembled WGS sequence"/>
</dbReference>
<proteinExistence type="predicted"/>
<comment type="caution">
    <text evidence="1">The sequence shown here is derived from an EMBL/GenBank/DDBJ whole genome shotgun (WGS) entry which is preliminary data.</text>
</comment>
<sequence length="115" mass="12935">MALGILETISGIFQAAFKTIQTTLRLELMYERLGFFAGHSGAKLFTFPFAALQELRRRQYNFLLPHHSLRRMIFNPVIKTHADFFSSTLTIAGDTLTALQSTANNGLSQYAGRHV</sequence>
<accession>A0ABR4AZ48</accession>
<keyword evidence="2" id="KW-1185">Reference proteome</keyword>
<gene>
    <name evidence="1" type="ORF">ABVK25_008830</name>
</gene>
<name>A0ABR4AZ48_9LECA</name>
<protein>
    <submittedName>
        <fullName evidence="1">Uncharacterized protein</fullName>
    </submittedName>
</protein>
<dbReference type="EMBL" id="JBHFEH010000041">
    <property type="protein sequence ID" value="KAL2050932.1"/>
    <property type="molecule type" value="Genomic_DNA"/>
</dbReference>
<organism evidence="1 2">
    <name type="scientific">Lepraria finkii</name>
    <dbReference type="NCBI Taxonomy" id="1340010"/>
    <lineage>
        <taxon>Eukaryota</taxon>
        <taxon>Fungi</taxon>
        <taxon>Dikarya</taxon>
        <taxon>Ascomycota</taxon>
        <taxon>Pezizomycotina</taxon>
        <taxon>Lecanoromycetes</taxon>
        <taxon>OSLEUM clade</taxon>
        <taxon>Lecanoromycetidae</taxon>
        <taxon>Lecanorales</taxon>
        <taxon>Lecanorineae</taxon>
        <taxon>Stereocaulaceae</taxon>
        <taxon>Lepraria</taxon>
    </lineage>
</organism>
<evidence type="ECO:0000313" key="2">
    <source>
        <dbReference type="Proteomes" id="UP001590951"/>
    </source>
</evidence>
<evidence type="ECO:0000313" key="1">
    <source>
        <dbReference type="EMBL" id="KAL2050932.1"/>
    </source>
</evidence>
<reference evidence="1 2" key="1">
    <citation type="submission" date="2024-09" db="EMBL/GenBank/DDBJ databases">
        <title>Rethinking Asexuality: The Enigmatic Case of Functional Sexual Genes in Lepraria (Stereocaulaceae).</title>
        <authorList>
            <person name="Doellman M."/>
            <person name="Sun Y."/>
            <person name="Barcenas-Pena A."/>
            <person name="Lumbsch H.T."/>
            <person name="Grewe F."/>
        </authorList>
    </citation>
    <scope>NUCLEOTIDE SEQUENCE [LARGE SCALE GENOMIC DNA]</scope>
    <source>
        <strain evidence="1 2">Grewe 0041</strain>
    </source>
</reference>